<evidence type="ECO:0000313" key="5">
    <source>
        <dbReference type="Proteomes" id="UP000799423"/>
    </source>
</evidence>
<accession>A0A6A7AZI5</accession>
<feature type="transmembrane region" description="Helical" evidence="2">
    <location>
        <begin position="59"/>
        <end position="85"/>
    </location>
</feature>
<feature type="compositionally biased region" description="Pro residues" evidence="1">
    <location>
        <begin position="344"/>
        <end position="354"/>
    </location>
</feature>
<dbReference type="InterPro" id="IPR049326">
    <property type="entry name" value="Rhodopsin_dom_fungi"/>
</dbReference>
<name>A0A6A7AZI5_9PLEO</name>
<dbReference type="OrthoDB" id="3918601at2759"/>
<organism evidence="4 5">
    <name type="scientific">Plenodomus tracheiphilus IPT5</name>
    <dbReference type="NCBI Taxonomy" id="1408161"/>
    <lineage>
        <taxon>Eukaryota</taxon>
        <taxon>Fungi</taxon>
        <taxon>Dikarya</taxon>
        <taxon>Ascomycota</taxon>
        <taxon>Pezizomycotina</taxon>
        <taxon>Dothideomycetes</taxon>
        <taxon>Pleosporomycetidae</taxon>
        <taxon>Pleosporales</taxon>
        <taxon>Pleosporineae</taxon>
        <taxon>Leptosphaeriaceae</taxon>
        <taxon>Plenodomus</taxon>
    </lineage>
</organism>
<dbReference type="AlphaFoldDB" id="A0A6A7AZI5"/>
<feature type="transmembrane region" description="Helical" evidence="2">
    <location>
        <begin position="211"/>
        <end position="235"/>
    </location>
</feature>
<dbReference type="PANTHER" id="PTHR38794:SF1">
    <property type="entry name" value="INTEGRAL MEMBRANE PROTEIN"/>
    <property type="match status" value="1"/>
</dbReference>
<dbReference type="Pfam" id="PF20684">
    <property type="entry name" value="Fung_rhodopsin"/>
    <property type="match status" value="1"/>
</dbReference>
<feature type="compositionally biased region" description="Polar residues" evidence="1">
    <location>
        <begin position="483"/>
        <end position="497"/>
    </location>
</feature>
<feature type="transmembrane region" description="Helical" evidence="2">
    <location>
        <begin position="135"/>
        <end position="156"/>
    </location>
</feature>
<keyword evidence="2" id="KW-1133">Transmembrane helix</keyword>
<reference evidence="4" key="1">
    <citation type="submission" date="2020-01" db="EMBL/GenBank/DDBJ databases">
        <authorList>
            <consortium name="DOE Joint Genome Institute"/>
            <person name="Haridas S."/>
            <person name="Albert R."/>
            <person name="Binder M."/>
            <person name="Bloem J."/>
            <person name="Labutti K."/>
            <person name="Salamov A."/>
            <person name="Andreopoulos B."/>
            <person name="Baker S.E."/>
            <person name="Barry K."/>
            <person name="Bills G."/>
            <person name="Bluhm B.H."/>
            <person name="Cannon C."/>
            <person name="Castanera R."/>
            <person name="Culley D.E."/>
            <person name="Daum C."/>
            <person name="Ezra D."/>
            <person name="Gonzalez J.B."/>
            <person name="Henrissat B."/>
            <person name="Kuo A."/>
            <person name="Liang C."/>
            <person name="Lipzen A."/>
            <person name="Lutzoni F."/>
            <person name="Magnuson J."/>
            <person name="Mondo S."/>
            <person name="Nolan M."/>
            <person name="Ohm R."/>
            <person name="Pangilinan J."/>
            <person name="Park H.-J."/>
            <person name="Ramirez L."/>
            <person name="Alfaro M."/>
            <person name="Sun H."/>
            <person name="Tritt A."/>
            <person name="Yoshinaga Y."/>
            <person name="Zwiers L.-H."/>
            <person name="Turgeon B.G."/>
            <person name="Goodwin S.B."/>
            <person name="Spatafora J.W."/>
            <person name="Crous P.W."/>
            <person name="Grigoriev I.V."/>
        </authorList>
    </citation>
    <scope>NUCLEOTIDE SEQUENCE</scope>
    <source>
        <strain evidence="4">IPT5</strain>
    </source>
</reference>
<dbReference type="PANTHER" id="PTHR38794">
    <property type="entry name" value="INTEGRAL MEMBRANE PROTEIN"/>
    <property type="match status" value="1"/>
</dbReference>
<evidence type="ECO:0000313" key="4">
    <source>
        <dbReference type="EMBL" id="KAF2848706.1"/>
    </source>
</evidence>
<sequence>MKLPTLHLAARQDSLREVDRTTAITAASWTLMFMTVIAFTARQVVKTIASRRLAIDDAFVLLATAFAVGVSATTIVLASHGLGASGNLTTERTDMFMKSHYASEMVYISAICFAKLSILVVFYAGFERFRLHRRFVSLLGCFILAWSFASVLAVAVQCALPRPWDTVTLRCFDTRTFWIIYCIIDAITEMSLISASVVLVAYLQVPVIRKVAIVACFAPRALVICAAVLRLMWLYPASPHKDAQFRLWIPYIVTQVHVCLSICTACIPYIVSFFRAIEGDVGRSNSTRTQKDQMNKSYGRIGSSLWFRRHKSRGAHDSWDFTDASNDDYRRVSSVSPYLATPRPRSPMMPPQVRSPPIRSSSKNGLCISIPLAQRIPEYDMLSSRTASSFALSPTCASPQPLLTPFITTRRAPSPPPKTYTPDPTSAGFQSTSNSITQQDTPRSGHFSLFPLPRVSSRSPQPRHTPVNSPPIAPVPSMRTRKPSNSLSSPPITTPKATPQPDIVQPVKFSTTPKPRSPPPTLLSTQTKPQIRPGSVDDLNSPMGAALNSFFGSSAAASPGGYARNQQYLAPFTPIKETVPGLNSRTSRDAQRDETFLPANMTREDAMPVVRDTRSKANVVVVGPL</sequence>
<dbReference type="PRINTS" id="PR01217">
    <property type="entry name" value="PRICHEXTENSN"/>
</dbReference>
<feature type="transmembrane region" description="Helical" evidence="2">
    <location>
        <begin position="20"/>
        <end position="39"/>
    </location>
</feature>
<feature type="domain" description="Rhodopsin" evidence="3">
    <location>
        <begin position="42"/>
        <end position="274"/>
    </location>
</feature>
<feature type="compositionally biased region" description="Polar residues" evidence="1">
    <location>
        <begin position="427"/>
        <end position="442"/>
    </location>
</feature>
<feature type="region of interest" description="Disordered" evidence="1">
    <location>
        <begin position="340"/>
        <end position="361"/>
    </location>
</feature>
<evidence type="ECO:0000256" key="1">
    <source>
        <dbReference type="SAM" id="MobiDB-lite"/>
    </source>
</evidence>
<dbReference type="EMBL" id="MU006316">
    <property type="protein sequence ID" value="KAF2848706.1"/>
    <property type="molecule type" value="Genomic_DNA"/>
</dbReference>
<protein>
    <recommendedName>
        <fullName evidence="3">Rhodopsin domain-containing protein</fullName>
    </recommendedName>
</protein>
<feature type="transmembrane region" description="Helical" evidence="2">
    <location>
        <begin position="176"/>
        <end position="202"/>
    </location>
</feature>
<evidence type="ECO:0000259" key="3">
    <source>
        <dbReference type="Pfam" id="PF20684"/>
    </source>
</evidence>
<keyword evidence="2" id="KW-0812">Transmembrane</keyword>
<feature type="transmembrane region" description="Helical" evidence="2">
    <location>
        <begin position="105"/>
        <end position="126"/>
    </location>
</feature>
<evidence type="ECO:0000256" key="2">
    <source>
        <dbReference type="SAM" id="Phobius"/>
    </source>
</evidence>
<keyword evidence="2" id="KW-0472">Membrane</keyword>
<dbReference type="Proteomes" id="UP000799423">
    <property type="component" value="Unassembled WGS sequence"/>
</dbReference>
<feature type="region of interest" description="Disordered" evidence="1">
    <location>
        <begin position="406"/>
        <end position="533"/>
    </location>
</feature>
<proteinExistence type="predicted"/>
<feature type="transmembrane region" description="Helical" evidence="2">
    <location>
        <begin position="247"/>
        <end position="274"/>
    </location>
</feature>
<keyword evidence="5" id="KW-1185">Reference proteome</keyword>
<gene>
    <name evidence="4" type="ORF">T440DRAFT_470050</name>
</gene>